<feature type="transmembrane region" description="Helical" evidence="2">
    <location>
        <begin position="78"/>
        <end position="99"/>
    </location>
</feature>
<keyword evidence="2" id="KW-0472">Membrane</keyword>
<accession>A0A0B2NQ35</accession>
<evidence type="ECO:0000313" key="3">
    <source>
        <dbReference type="EMBL" id="KHM99180.1"/>
    </source>
</evidence>
<organism evidence="3">
    <name type="scientific">Glycine soja</name>
    <name type="common">Wild soybean</name>
    <dbReference type="NCBI Taxonomy" id="3848"/>
    <lineage>
        <taxon>Eukaryota</taxon>
        <taxon>Viridiplantae</taxon>
        <taxon>Streptophyta</taxon>
        <taxon>Embryophyta</taxon>
        <taxon>Tracheophyta</taxon>
        <taxon>Spermatophyta</taxon>
        <taxon>Magnoliopsida</taxon>
        <taxon>eudicotyledons</taxon>
        <taxon>Gunneridae</taxon>
        <taxon>Pentapetalae</taxon>
        <taxon>rosids</taxon>
        <taxon>fabids</taxon>
        <taxon>Fabales</taxon>
        <taxon>Fabaceae</taxon>
        <taxon>Papilionoideae</taxon>
        <taxon>50 kb inversion clade</taxon>
        <taxon>NPAAA clade</taxon>
        <taxon>indigoferoid/millettioid clade</taxon>
        <taxon>Phaseoleae</taxon>
        <taxon>Glycine</taxon>
        <taxon>Glycine subgen. Soja</taxon>
    </lineage>
</organism>
<dbReference type="EMBL" id="KN672023">
    <property type="protein sequence ID" value="KHM99180.1"/>
    <property type="molecule type" value="Genomic_DNA"/>
</dbReference>
<protein>
    <submittedName>
        <fullName evidence="3">Uncharacterized protein</fullName>
    </submittedName>
</protein>
<evidence type="ECO:0000256" key="1">
    <source>
        <dbReference type="SAM" id="MobiDB-lite"/>
    </source>
</evidence>
<name>A0A0B2NQ35_GLYSO</name>
<keyword evidence="2" id="KW-1133">Transmembrane helix</keyword>
<reference evidence="3" key="1">
    <citation type="submission" date="2014-07" db="EMBL/GenBank/DDBJ databases">
        <title>Identification of a novel salt tolerance gene in wild soybean by whole-genome sequencing.</title>
        <authorList>
            <person name="Lam H.-M."/>
            <person name="Qi X."/>
            <person name="Li M.-W."/>
            <person name="Liu X."/>
            <person name="Xie M."/>
            <person name="Ni M."/>
            <person name="Xu X."/>
        </authorList>
    </citation>
    <scope>NUCLEOTIDE SEQUENCE [LARGE SCALE GENOMIC DNA]</scope>
    <source>
        <tissue evidence="3">Root</tissue>
    </source>
</reference>
<feature type="region of interest" description="Disordered" evidence="1">
    <location>
        <begin position="156"/>
        <end position="190"/>
    </location>
</feature>
<evidence type="ECO:0000256" key="2">
    <source>
        <dbReference type="SAM" id="Phobius"/>
    </source>
</evidence>
<proteinExistence type="predicted"/>
<sequence>MELCSVTLCTVRLDVTLLAEFVFMNRVAMNKDFFYMYDCLFHDLHVRVLFDDFTMGVLRILNVVLVQLHPNGWASMQVFYALCLYSFLPTTPGLFLHYFSSRPQDKARWISLIRISKHPFFCPFTFSYKNFKIGIMTQADVKMNAFHLACRNRVAADGGPSPNPPLNRTPGPRDTPADVVPPPLRDLKGE</sequence>
<gene>
    <name evidence="3" type="ORF">glysoja_045847</name>
</gene>
<dbReference type="AlphaFoldDB" id="A0A0B2NQ35"/>
<keyword evidence="2" id="KW-0812">Transmembrane</keyword>
<dbReference type="Proteomes" id="UP000053555">
    <property type="component" value="Unassembled WGS sequence"/>
</dbReference>